<dbReference type="RefSeq" id="WP_088050622.1">
    <property type="nucleotide sequence ID" value="NZ_BMJD01000001.1"/>
</dbReference>
<evidence type="ECO:0000313" key="2">
    <source>
        <dbReference type="Proteomes" id="UP000621492"/>
    </source>
</evidence>
<evidence type="ECO:0000313" key="1">
    <source>
        <dbReference type="EMBL" id="GGB29469.1"/>
    </source>
</evidence>
<accession>A0A9W5X494</accession>
<reference evidence="1" key="1">
    <citation type="journal article" date="2014" name="Int. J. Syst. Evol. Microbiol.">
        <title>Complete genome sequence of Corynebacterium casei LMG S-19264T (=DSM 44701T), isolated from a smear-ripened cheese.</title>
        <authorList>
            <consortium name="US DOE Joint Genome Institute (JGI-PGF)"/>
            <person name="Walter F."/>
            <person name="Albersmeier A."/>
            <person name="Kalinowski J."/>
            <person name="Ruckert C."/>
        </authorList>
    </citation>
    <scope>NUCLEOTIDE SEQUENCE</scope>
    <source>
        <strain evidence="1">CGMCC 1.15454</strain>
    </source>
</reference>
<reference evidence="1" key="2">
    <citation type="submission" date="2020-09" db="EMBL/GenBank/DDBJ databases">
        <authorList>
            <person name="Sun Q."/>
            <person name="Zhou Y."/>
        </authorList>
    </citation>
    <scope>NUCLEOTIDE SEQUENCE</scope>
    <source>
        <strain evidence="1">CGMCC 1.15454</strain>
    </source>
</reference>
<dbReference type="EMBL" id="BMJD01000001">
    <property type="protein sequence ID" value="GGB29469.1"/>
    <property type="molecule type" value="Genomic_DNA"/>
</dbReference>
<dbReference type="Pfam" id="PF11079">
    <property type="entry name" value="YqhG"/>
    <property type="match status" value="1"/>
</dbReference>
<dbReference type="InterPro" id="IPR024562">
    <property type="entry name" value="YqhG"/>
</dbReference>
<gene>
    <name evidence="1" type="ORF">GCM10011409_03560</name>
</gene>
<evidence type="ECO:0008006" key="3">
    <source>
        <dbReference type="Google" id="ProtNLM"/>
    </source>
</evidence>
<keyword evidence="2" id="KW-1185">Reference proteome</keyword>
<name>A0A9W5X494_9BACI</name>
<dbReference type="Proteomes" id="UP000621492">
    <property type="component" value="Unassembled WGS sequence"/>
</dbReference>
<sequence>MAIENLNQFLEHYFTAHDCSLIQNEDGILTVQLTEEMDRALMNRPFYWHYIKKMGNKGDPMQLTLITNPDKQEEKGEWIHFGSPRLHQIFSHLTNNEKYTKLFQQLDTTVKTALYPWLVVNMKISYIGKQKKDEIISIGLQLVNGMMKFAMMDQLKEIPLQLAAADYCFTISPLIKVKSGFLRIESVIDQHVAKQANDWAEESIKTLQEESNMLKAFYNDRTDDEELVKQMEKELQEIKNRYQPTISYKVINGGIFYLVDGTIK</sequence>
<dbReference type="AlphaFoldDB" id="A0A9W5X494"/>
<organism evidence="1 2">
    <name type="scientific">Lentibacillus populi</name>
    <dbReference type="NCBI Taxonomy" id="1827502"/>
    <lineage>
        <taxon>Bacteria</taxon>
        <taxon>Bacillati</taxon>
        <taxon>Bacillota</taxon>
        <taxon>Bacilli</taxon>
        <taxon>Bacillales</taxon>
        <taxon>Bacillaceae</taxon>
        <taxon>Lentibacillus</taxon>
    </lineage>
</organism>
<proteinExistence type="predicted"/>
<protein>
    <recommendedName>
        <fullName evidence="3">YqhG family protein</fullName>
    </recommendedName>
</protein>
<comment type="caution">
    <text evidence="1">The sequence shown here is derived from an EMBL/GenBank/DDBJ whole genome shotgun (WGS) entry which is preliminary data.</text>
</comment>